<organism evidence="1 2">
    <name type="scientific">Catonella morbi ATCC 51271</name>
    <dbReference type="NCBI Taxonomy" id="592026"/>
    <lineage>
        <taxon>Bacteria</taxon>
        <taxon>Bacillati</taxon>
        <taxon>Bacillota</taxon>
        <taxon>Clostridia</taxon>
        <taxon>Lachnospirales</taxon>
        <taxon>Lachnospiraceae</taxon>
        <taxon>Catonella</taxon>
    </lineage>
</organism>
<accession>V2XY94</accession>
<keyword evidence="2" id="KW-1185">Reference proteome</keyword>
<dbReference type="Proteomes" id="UP000018227">
    <property type="component" value="Unassembled WGS sequence"/>
</dbReference>
<dbReference type="STRING" id="592026.GCWU0000282_003259"/>
<dbReference type="InterPro" id="IPR043779">
    <property type="entry name" value="DUF5721"/>
</dbReference>
<dbReference type="OrthoDB" id="9787986at2"/>
<comment type="caution">
    <text evidence="1">The sequence shown here is derived from an EMBL/GenBank/DDBJ whole genome shotgun (WGS) entry which is preliminary data.</text>
</comment>
<gene>
    <name evidence="1" type="ORF">GCWU0000282_003259</name>
</gene>
<dbReference type="AlphaFoldDB" id="V2XY94"/>
<sequence>MVAFKIVDVKNFMNKLLIGEVFDNFLLVSFEISSFAKVTIDGVRNEAWYEDSESPGRYLSWKELRNKVSLLVKGDRIPLTMKAVFRLSETNTEKVAAKLGVNDAAEKDYGLFFNLKFENNEVNIVTGVSVTDFLISKELGNLWDEDLLKFLKYYQIAVEML</sequence>
<reference evidence="1 2" key="1">
    <citation type="submission" date="2013-06" db="EMBL/GenBank/DDBJ databases">
        <authorList>
            <person name="Weinstock G."/>
            <person name="Sodergren E."/>
            <person name="Clifton S."/>
            <person name="Fulton L."/>
            <person name="Fulton B."/>
            <person name="Courtney L."/>
            <person name="Fronick C."/>
            <person name="Harrison M."/>
            <person name="Strong C."/>
            <person name="Farmer C."/>
            <person name="Delahaunty K."/>
            <person name="Markovic C."/>
            <person name="Hall O."/>
            <person name="Minx P."/>
            <person name="Tomlinson C."/>
            <person name="Mitreva M."/>
            <person name="Nelson J."/>
            <person name="Hou S."/>
            <person name="Wollam A."/>
            <person name="Pepin K.H."/>
            <person name="Johnson M."/>
            <person name="Bhonagiri V."/>
            <person name="Nash W.E."/>
            <person name="Warren W."/>
            <person name="Chinwalla A."/>
            <person name="Mardis E.R."/>
            <person name="Wilson R.K."/>
        </authorList>
    </citation>
    <scope>NUCLEOTIDE SEQUENCE [LARGE SCALE GENOMIC DNA]</scope>
    <source>
        <strain evidence="1 2">ATCC 51271</strain>
    </source>
</reference>
<protein>
    <submittedName>
        <fullName evidence="1">Uncharacterized protein</fullName>
    </submittedName>
</protein>
<proteinExistence type="predicted"/>
<dbReference type="RefSeq" id="WP_023356097.1">
    <property type="nucleotide sequence ID" value="NZ_KI535371.1"/>
</dbReference>
<evidence type="ECO:0000313" key="2">
    <source>
        <dbReference type="Proteomes" id="UP000018227"/>
    </source>
</evidence>
<name>V2XY94_9FIRM</name>
<dbReference type="HOGENOM" id="CLU_104975_0_0_9"/>
<evidence type="ECO:0000313" key="1">
    <source>
        <dbReference type="EMBL" id="ESL01698.1"/>
    </source>
</evidence>
<dbReference type="eggNOG" id="ENOG5032RA4">
    <property type="taxonomic scope" value="Bacteria"/>
</dbReference>
<dbReference type="EMBL" id="ACIL03000021">
    <property type="protein sequence ID" value="ESL01698.1"/>
    <property type="molecule type" value="Genomic_DNA"/>
</dbReference>
<dbReference type="Pfam" id="PF18988">
    <property type="entry name" value="DUF5721"/>
    <property type="match status" value="1"/>
</dbReference>